<feature type="domain" description="Protein kinase" evidence="6">
    <location>
        <begin position="1"/>
        <end position="105"/>
    </location>
</feature>
<dbReference type="Pfam" id="PF00069">
    <property type="entry name" value="Pkinase"/>
    <property type="match status" value="1"/>
</dbReference>
<keyword evidence="8" id="KW-1185">Reference proteome</keyword>
<dbReference type="SUPFAM" id="SSF56112">
    <property type="entry name" value="Protein kinase-like (PK-like)"/>
    <property type="match status" value="1"/>
</dbReference>
<sequence>MWYSFQCTPDYLAPEIILAQGHEKPVDWWTLGVLIYEMLAGFPPFEDEDPSATYQKILEGKIHFPKHFSKRTRFIYDLNLQCERSYKEALLSKKGIFGAHSHNMG</sequence>
<dbReference type="Proteomes" id="UP000825935">
    <property type="component" value="Chromosome 3"/>
</dbReference>
<keyword evidence="5" id="KW-0067">ATP-binding</keyword>
<dbReference type="InterPro" id="IPR011009">
    <property type="entry name" value="Kinase-like_dom_sf"/>
</dbReference>
<protein>
    <recommendedName>
        <fullName evidence="6">Protein kinase domain-containing protein</fullName>
    </recommendedName>
</protein>
<dbReference type="GO" id="GO:0005952">
    <property type="term" value="C:cAMP-dependent protein kinase complex"/>
    <property type="evidence" value="ECO:0007669"/>
    <property type="project" value="TreeGrafter"/>
</dbReference>
<accession>A0A8T2V4Y7</accession>
<reference evidence="7" key="1">
    <citation type="submission" date="2021-08" db="EMBL/GenBank/DDBJ databases">
        <title>WGS assembly of Ceratopteris richardii.</title>
        <authorList>
            <person name="Marchant D.B."/>
            <person name="Chen G."/>
            <person name="Jenkins J."/>
            <person name="Shu S."/>
            <person name="Leebens-Mack J."/>
            <person name="Grimwood J."/>
            <person name="Schmutz J."/>
            <person name="Soltis P."/>
            <person name="Soltis D."/>
            <person name="Chen Z.-H."/>
        </authorList>
    </citation>
    <scope>NUCLEOTIDE SEQUENCE</scope>
    <source>
        <strain evidence="7">Whitten #5841</strain>
        <tissue evidence="7">Leaf</tissue>
    </source>
</reference>
<keyword evidence="3" id="KW-0547">Nucleotide-binding</keyword>
<name>A0A8T2V4Y7_CERRI</name>
<gene>
    <name evidence="7" type="ORF">KP509_03G080100</name>
</gene>
<dbReference type="PANTHER" id="PTHR24353">
    <property type="entry name" value="CYCLIC NUCLEOTIDE-DEPENDENT PROTEIN KINASE"/>
    <property type="match status" value="1"/>
</dbReference>
<keyword evidence="1" id="KW-0723">Serine/threonine-protein kinase</keyword>
<proteinExistence type="predicted"/>
<keyword evidence="4" id="KW-0418">Kinase</keyword>
<dbReference type="InterPro" id="IPR000719">
    <property type="entry name" value="Prot_kinase_dom"/>
</dbReference>
<organism evidence="7 8">
    <name type="scientific">Ceratopteris richardii</name>
    <name type="common">Triangle waterfern</name>
    <dbReference type="NCBI Taxonomy" id="49495"/>
    <lineage>
        <taxon>Eukaryota</taxon>
        <taxon>Viridiplantae</taxon>
        <taxon>Streptophyta</taxon>
        <taxon>Embryophyta</taxon>
        <taxon>Tracheophyta</taxon>
        <taxon>Polypodiopsida</taxon>
        <taxon>Polypodiidae</taxon>
        <taxon>Polypodiales</taxon>
        <taxon>Pteridineae</taxon>
        <taxon>Pteridaceae</taxon>
        <taxon>Parkerioideae</taxon>
        <taxon>Ceratopteris</taxon>
    </lineage>
</organism>
<evidence type="ECO:0000256" key="3">
    <source>
        <dbReference type="ARBA" id="ARBA00022741"/>
    </source>
</evidence>
<dbReference type="GO" id="GO:0005524">
    <property type="term" value="F:ATP binding"/>
    <property type="evidence" value="ECO:0007669"/>
    <property type="project" value="UniProtKB-KW"/>
</dbReference>
<evidence type="ECO:0000313" key="8">
    <source>
        <dbReference type="Proteomes" id="UP000825935"/>
    </source>
</evidence>
<dbReference type="Gene3D" id="1.10.510.10">
    <property type="entry name" value="Transferase(Phosphotransferase) domain 1"/>
    <property type="match status" value="1"/>
</dbReference>
<evidence type="ECO:0000256" key="5">
    <source>
        <dbReference type="ARBA" id="ARBA00022840"/>
    </source>
</evidence>
<evidence type="ECO:0000256" key="2">
    <source>
        <dbReference type="ARBA" id="ARBA00022679"/>
    </source>
</evidence>
<dbReference type="OMA" id="NLQCERS"/>
<keyword evidence="2" id="KW-0808">Transferase</keyword>
<evidence type="ECO:0000313" key="7">
    <source>
        <dbReference type="EMBL" id="KAH7442280.1"/>
    </source>
</evidence>
<evidence type="ECO:0000256" key="1">
    <source>
        <dbReference type="ARBA" id="ARBA00022527"/>
    </source>
</evidence>
<dbReference type="PROSITE" id="PS50011">
    <property type="entry name" value="PROTEIN_KINASE_DOM"/>
    <property type="match status" value="1"/>
</dbReference>
<evidence type="ECO:0000259" key="6">
    <source>
        <dbReference type="PROSITE" id="PS50011"/>
    </source>
</evidence>
<dbReference type="EMBL" id="CM035408">
    <property type="protein sequence ID" value="KAH7442280.1"/>
    <property type="molecule type" value="Genomic_DNA"/>
</dbReference>
<dbReference type="OrthoDB" id="162894at2759"/>
<dbReference type="PANTHER" id="PTHR24353:SF37">
    <property type="entry name" value="CAMP-DEPENDENT PROTEIN KINASE CATALYTIC SUBUNIT PRKX"/>
    <property type="match status" value="1"/>
</dbReference>
<dbReference type="GO" id="GO:0004691">
    <property type="term" value="F:cAMP-dependent protein kinase activity"/>
    <property type="evidence" value="ECO:0007669"/>
    <property type="project" value="TreeGrafter"/>
</dbReference>
<comment type="caution">
    <text evidence="7">The sequence shown here is derived from an EMBL/GenBank/DDBJ whole genome shotgun (WGS) entry which is preliminary data.</text>
</comment>
<dbReference type="AlphaFoldDB" id="A0A8T2V4Y7"/>
<evidence type="ECO:0000256" key="4">
    <source>
        <dbReference type="ARBA" id="ARBA00022777"/>
    </source>
</evidence>